<organism evidence="1 2">
    <name type="scientific">Popillia japonica</name>
    <name type="common">Japanese beetle</name>
    <dbReference type="NCBI Taxonomy" id="7064"/>
    <lineage>
        <taxon>Eukaryota</taxon>
        <taxon>Metazoa</taxon>
        <taxon>Ecdysozoa</taxon>
        <taxon>Arthropoda</taxon>
        <taxon>Hexapoda</taxon>
        <taxon>Insecta</taxon>
        <taxon>Pterygota</taxon>
        <taxon>Neoptera</taxon>
        <taxon>Endopterygota</taxon>
        <taxon>Coleoptera</taxon>
        <taxon>Polyphaga</taxon>
        <taxon>Scarabaeiformia</taxon>
        <taxon>Scarabaeidae</taxon>
        <taxon>Rutelinae</taxon>
        <taxon>Popillia</taxon>
    </lineage>
</organism>
<protein>
    <submittedName>
        <fullName evidence="1">Uncharacterized protein</fullName>
    </submittedName>
</protein>
<evidence type="ECO:0000313" key="2">
    <source>
        <dbReference type="Proteomes" id="UP001458880"/>
    </source>
</evidence>
<comment type="caution">
    <text evidence="1">The sequence shown here is derived from an EMBL/GenBank/DDBJ whole genome shotgun (WGS) entry which is preliminary data.</text>
</comment>
<proteinExistence type="predicted"/>
<sequence>MFSSFKARAKNFMNSVVSCVCHEHYRANKPIKVIETTFAVIANPSAAIISKKTVSYYLPRHCITIYNSKQAHFYRFRINQVGVQSTGTQPRNVACDRSVFFSVLLFTFEIQLASDYRKPMIGMVIIFQAILLAAT</sequence>
<accession>A0AAW1MNN1</accession>
<evidence type="ECO:0000313" key="1">
    <source>
        <dbReference type="EMBL" id="KAK9746794.1"/>
    </source>
</evidence>
<keyword evidence="2" id="KW-1185">Reference proteome</keyword>
<dbReference type="EMBL" id="JASPKY010000037">
    <property type="protein sequence ID" value="KAK9746794.1"/>
    <property type="molecule type" value="Genomic_DNA"/>
</dbReference>
<name>A0AAW1MNN1_POPJA</name>
<reference evidence="1 2" key="1">
    <citation type="journal article" date="2024" name="BMC Genomics">
        <title>De novo assembly and annotation of Popillia japonica's genome with initial clues to its potential as an invasive pest.</title>
        <authorList>
            <person name="Cucini C."/>
            <person name="Boschi S."/>
            <person name="Funari R."/>
            <person name="Cardaioli E."/>
            <person name="Iannotti N."/>
            <person name="Marturano G."/>
            <person name="Paoli F."/>
            <person name="Bruttini M."/>
            <person name="Carapelli A."/>
            <person name="Frati F."/>
            <person name="Nardi F."/>
        </authorList>
    </citation>
    <scope>NUCLEOTIDE SEQUENCE [LARGE SCALE GENOMIC DNA]</scope>
    <source>
        <strain evidence="1">DMR45628</strain>
    </source>
</reference>
<gene>
    <name evidence="1" type="ORF">QE152_g5833</name>
</gene>
<dbReference type="AlphaFoldDB" id="A0AAW1MNN1"/>
<dbReference type="Proteomes" id="UP001458880">
    <property type="component" value="Unassembled WGS sequence"/>
</dbReference>